<dbReference type="Pfam" id="PF07508">
    <property type="entry name" value="Recombinase"/>
    <property type="match status" value="1"/>
</dbReference>
<evidence type="ECO:0000259" key="3">
    <source>
        <dbReference type="PROSITE" id="PS51737"/>
    </source>
</evidence>
<dbReference type="InterPro" id="IPR038109">
    <property type="entry name" value="DNA_bind_recomb_sf"/>
</dbReference>
<gene>
    <name evidence="4" type="ORF">FYJ39_18235</name>
</gene>
<organism evidence="4 5">
    <name type="scientific">Clostridium porci</name>
    <dbReference type="NCBI Taxonomy" id="2605778"/>
    <lineage>
        <taxon>Bacteria</taxon>
        <taxon>Bacillati</taxon>
        <taxon>Bacillota</taxon>
        <taxon>Clostridia</taxon>
        <taxon>Eubacteriales</taxon>
        <taxon>Clostridiaceae</taxon>
        <taxon>Clostridium</taxon>
    </lineage>
</organism>
<dbReference type="EMBL" id="VUMD01000024">
    <property type="protein sequence ID" value="MSS38413.1"/>
    <property type="molecule type" value="Genomic_DNA"/>
</dbReference>
<dbReference type="Proteomes" id="UP000429958">
    <property type="component" value="Unassembled WGS sequence"/>
</dbReference>
<name>A0A7X2NQ23_9CLOT</name>
<dbReference type="PROSITE" id="PS51737">
    <property type="entry name" value="RECOMBINASE_DNA_BIND"/>
    <property type="match status" value="1"/>
</dbReference>
<dbReference type="RefSeq" id="WP_154473834.1">
    <property type="nucleotide sequence ID" value="NZ_VUMD01000024.1"/>
</dbReference>
<accession>A0A7X2NQ23</accession>
<dbReference type="SUPFAM" id="SSF53041">
    <property type="entry name" value="Resolvase-like"/>
    <property type="match status" value="1"/>
</dbReference>
<dbReference type="GO" id="GO:0000150">
    <property type="term" value="F:DNA strand exchange activity"/>
    <property type="evidence" value="ECO:0007669"/>
    <property type="project" value="InterPro"/>
</dbReference>
<protein>
    <submittedName>
        <fullName evidence="4">DUF4368 domain-containing protein</fullName>
    </submittedName>
</protein>
<dbReference type="Gene3D" id="3.90.1750.20">
    <property type="entry name" value="Putative Large Serine Recombinase, Chain B, Domain 2"/>
    <property type="match status" value="1"/>
</dbReference>
<evidence type="ECO:0000313" key="4">
    <source>
        <dbReference type="EMBL" id="MSS38413.1"/>
    </source>
</evidence>
<dbReference type="PROSITE" id="PS51736">
    <property type="entry name" value="RECOMBINASES_3"/>
    <property type="match status" value="1"/>
</dbReference>
<dbReference type="InterPro" id="IPR006119">
    <property type="entry name" value="Resolv_N"/>
</dbReference>
<dbReference type="InterPro" id="IPR025827">
    <property type="entry name" value="Zn_ribbon_recom_dom"/>
</dbReference>
<dbReference type="InterPro" id="IPR036162">
    <property type="entry name" value="Resolvase-like_N_sf"/>
</dbReference>
<evidence type="ECO:0000313" key="5">
    <source>
        <dbReference type="Proteomes" id="UP000429958"/>
    </source>
</evidence>
<evidence type="ECO:0000259" key="2">
    <source>
        <dbReference type="PROSITE" id="PS51736"/>
    </source>
</evidence>
<dbReference type="Pfam" id="PF14287">
    <property type="entry name" value="DUF4368"/>
    <property type="match status" value="1"/>
</dbReference>
<dbReference type="SMART" id="SM00857">
    <property type="entry name" value="Resolvase"/>
    <property type="match status" value="1"/>
</dbReference>
<keyword evidence="1" id="KW-0175">Coiled coil</keyword>
<dbReference type="GO" id="GO:0003677">
    <property type="term" value="F:DNA binding"/>
    <property type="evidence" value="ECO:0007669"/>
    <property type="project" value="InterPro"/>
</dbReference>
<sequence length="564" mass="64890">MTTKTYNVGIYCRLSNDDERDGESVSIENQKLLLQNYVRQRGWNEIDTYIDDGYSGTNFDRPGVKRLIEDAKAKRINVILVKDLSRFGRNYIEFGQYTDYLFPSLGCRFIALNNGIDTESTNGSTDVMCFLNLFNEFYSRDTSKKVKAVKKACAENGKFMGTYPAYGYKRDPADKHHLVIDEDTAPIVRRIFEMRAAGTGFHAIAVTLNEEGIPSPGVLYYQRKGQSDPRRVNHKWADQTVKNIVRSEVYIGNMVQGKTGTLSYKSRKLINKPEEEWIRVEGTHEPIISQQLWDTVVSIDKKKVRKSSSADGYRSIFTGLVYCADCGFKMRNQVERFTYKDGTPGRYSSFICGNYSRSGKGACTIHTIYENVLTHLVLEDIREKARFAEYDPEQLVQQIIRLKDKEAKSRLSSCEQELKTYTARLSELERLMQNLYEDKCAGTIPQTVFQTLMHKYEAERAEKSEAIPELERKVKSYLENRTDANRWLAIIRRYTEITELDESILFELVDRIEVGETKKVGGQRVCDLRVYYRYVGNVDAALARDIAASENIPEERRLPLEEAI</sequence>
<dbReference type="InterPro" id="IPR025378">
    <property type="entry name" value="DUF4368"/>
</dbReference>
<feature type="coiled-coil region" evidence="1">
    <location>
        <begin position="411"/>
        <end position="480"/>
    </location>
</feature>
<dbReference type="AlphaFoldDB" id="A0A7X2NQ23"/>
<dbReference type="PANTHER" id="PTHR30461">
    <property type="entry name" value="DNA-INVERTASE FROM LAMBDOID PROPHAGE"/>
    <property type="match status" value="1"/>
</dbReference>
<evidence type="ECO:0000256" key="1">
    <source>
        <dbReference type="SAM" id="Coils"/>
    </source>
</evidence>
<feature type="domain" description="Resolvase/invertase-type recombinase catalytic" evidence="2">
    <location>
        <begin position="7"/>
        <end position="157"/>
    </location>
</feature>
<reference evidence="4 5" key="1">
    <citation type="submission" date="2019-08" db="EMBL/GenBank/DDBJ databases">
        <title>In-depth cultivation of the pig gut microbiome towards novel bacterial diversity and tailored functional studies.</title>
        <authorList>
            <person name="Wylensek D."/>
            <person name="Hitch T.C.A."/>
            <person name="Clavel T."/>
        </authorList>
    </citation>
    <scope>NUCLEOTIDE SEQUENCE [LARGE SCALE GENOMIC DNA]</scope>
    <source>
        <strain evidence="4 5">WCA-389-WT-23D1</strain>
    </source>
</reference>
<keyword evidence="5" id="KW-1185">Reference proteome</keyword>
<proteinExistence type="predicted"/>
<dbReference type="PANTHER" id="PTHR30461:SF23">
    <property type="entry name" value="DNA RECOMBINASE-RELATED"/>
    <property type="match status" value="1"/>
</dbReference>
<dbReference type="Gene3D" id="3.40.50.1390">
    <property type="entry name" value="Resolvase, N-terminal catalytic domain"/>
    <property type="match status" value="1"/>
</dbReference>
<dbReference type="Pfam" id="PF00239">
    <property type="entry name" value="Resolvase"/>
    <property type="match status" value="1"/>
</dbReference>
<feature type="domain" description="Recombinase" evidence="3">
    <location>
        <begin position="165"/>
        <end position="306"/>
    </location>
</feature>
<dbReference type="InterPro" id="IPR011109">
    <property type="entry name" value="DNA_bind_recombinase_dom"/>
</dbReference>
<dbReference type="InterPro" id="IPR050639">
    <property type="entry name" value="SSR_resolvase"/>
</dbReference>
<dbReference type="Pfam" id="PF13408">
    <property type="entry name" value="Zn_ribbon_recom"/>
    <property type="match status" value="1"/>
</dbReference>
<comment type="caution">
    <text evidence="4">The sequence shown here is derived from an EMBL/GenBank/DDBJ whole genome shotgun (WGS) entry which is preliminary data.</text>
</comment>